<gene>
    <name evidence="3" type="ORF">RirG_250710</name>
</gene>
<dbReference type="PANTHER" id="PTHR45978">
    <property type="entry name" value="SPX DOMAIN-CONTAINING PROTEIN 3"/>
    <property type="match status" value="1"/>
</dbReference>
<name>A0A015IFF6_RHIIW</name>
<dbReference type="Proteomes" id="UP000022910">
    <property type="component" value="Unassembled WGS sequence"/>
</dbReference>
<feature type="region of interest" description="Disordered" evidence="1">
    <location>
        <begin position="117"/>
        <end position="139"/>
    </location>
</feature>
<accession>A0A015IFF6</accession>
<evidence type="ECO:0000256" key="1">
    <source>
        <dbReference type="SAM" id="MobiDB-lite"/>
    </source>
</evidence>
<dbReference type="GO" id="GO:0016036">
    <property type="term" value="P:cellular response to phosphate starvation"/>
    <property type="evidence" value="ECO:0007669"/>
    <property type="project" value="InterPro"/>
</dbReference>
<dbReference type="AlphaFoldDB" id="A0A015IFF6"/>
<dbReference type="OMA" id="PYLIQYK"/>
<dbReference type="Pfam" id="PF03105">
    <property type="entry name" value="SPX"/>
    <property type="match status" value="1"/>
</dbReference>
<keyword evidence="4" id="KW-1185">Reference proteome</keyword>
<dbReference type="InterPro" id="IPR004331">
    <property type="entry name" value="SPX_dom"/>
</dbReference>
<proteinExistence type="predicted"/>
<evidence type="ECO:0000259" key="2">
    <source>
        <dbReference type="PROSITE" id="PS51382"/>
    </source>
</evidence>
<dbReference type="EMBL" id="JEMT01029237">
    <property type="protein sequence ID" value="EXX52705.1"/>
    <property type="molecule type" value="Genomic_DNA"/>
</dbReference>
<organism evidence="3 4">
    <name type="scientific">Rhizophagus irregularis (strain DAOM 197198w)</name>
    <name type="common">Glomus intraradices</name>
    <dbReference type="NCBI Taxonomy" id="1432141"/>
    <lineage>
        <taxon>Eukaryota</taxon>
        <taxon>Fungi</taxon>
        <taxon>Fungi incertae sedis</taxon>
        <taxon>Mucoromycota</taxon>
        <taxon>Glomeromycotina</taxon>
        <taxon>Glomeromycetes</taxon>
        <taxon>Glomerales</taxon>
        <taxon>Glomeraceae</taxon>
        <taxon>Rhizophagus</taxon>
    </lineage>
</organism>
<feature type="domain" description="SPX" evidence="2">
    <location>
        <begin position="1"/>
        <end position="324"/>
    </location>
</feature>
<dbReference type="InterPro" id="IPR031142">
    <property type="entry name" value="SPX_prot"/>
</dbReference>
<evidence type="ECO:0000313" key="3">
    <source>
        <dbReference type="EMBL" id="EXX52705.1"/>
    </source>
</evidence>
<dbReference type="PANTHER" id="PTHR45978:SF7">
    <property type="entry name" value="SPX DOMAIN-CONTAINING PROTEIN 4"/>
    <property type="match status" value="1"/>
</dbReference>
<evidence type="ECO:0000313" key="4">
    <source>
        <dbReference type="Proteomes" id="UP000022910"/>
    </source>
</evidence>
<protein>
    <recommendedName>
        <fullName evidence="2">SPX domain-containing protein</fullName>
    </recommendedName>
</protein>
<sequence length="382" mass="44368">MKFGKSLGRTIEDVPSQWRPFAIQYKTLKKCIHKIVQELNDKGISLDIRKAVLNATEGYKMEYSSEVNPTHIRSYIQLDLDAYSPDIRLSHPLTGHTLESIQSDFTKCNSCYVSSSLSLPSTDSNDTDSTTSTTSSSDSHDDIIAENISLCNNSTMNQPLHRMTCIELEKDSEFFDTLLEEVSQLNQLQQQNKDEYMDRVKRLGDILIKVTSPYKKDMYTWREIFQLYLRAEIFIGNTEADRDEHDLEFTQKQFKWFSDELSRTDLPRKFKLSSSKEAFQEFLRINNDLIMMKQFQYINKTAMSKILKKHDKRTYLTASFKFGKLLKHDSYFTGTMGKSLCHVMNKQLSTITPQIEDHTCPICTCTFYFISKCLNLFDLTIL</sequence>
<dbReference type="PROSITE" id="PS51382">
    <property type="entry name" value="SPX"/>
    <property type="match status" value="1"/>
</dbReference>
<comment type="caution">
    <text evidence="3">The sequence shown here is derived from an EMBL/GenBank/DDBJ whole genome shotgun (WGS) entry which is preliminary data.</text>
</comment>
<reference evidence="3 4" key="1">
    <citation type="submission" date="2014-02" db="EMBL/GenBank/DDBJ databases">
        <title>Single nucleus genome sequencing reveals high similarity among nuclei of an endomycorrhizal fungus.</title>
        <authorList>
            <person name="Lin K."/>
            <person name="Geurts R."/>
            <person name="Zhang Z."/>
            <person name="Limpens E."/>
            <person name="Saunders D.G."/>
            <person name="Mu D."/>
            <person name="Pang E."/>
            <person name="Cao H."/>
            <person name="Cha H."/>
            <person name="Lin T."/>
            <person name="Zhou Q."/>
            <person name="Shang Y."/>
            <person name="Li Y."/>
            <person name="Ivanov S."/>
            <person name="Sharma T."/>
            <person name="Velzen R.V."/>
            <person name="Ruijter N.D."/>
            <person name="Aanen D.K."/>
            <person name="Win J."/>
            <person name="Kamoun S."/>
            <person name="Bisseling T."/>
            <person name="Huang S."/>
        </authorList>
    </citation>
    <scope>NUCLEOTIDE SEQUENCE [LARGE SCALE GENOMIC DNA]</scope>
    <source>
        <strain evidence="4">DAOM197198w</strain>
    </source>
</reference>
<feature type="compositionally biased region" description="Low complexity" evidence="1">
    <location>
        <begin position="117"/>
        <end position="137"/>
    </location>
</feature>